<feature type="region of interest" description="Disordered" evidence="1">
    <location>
        <begin position="1"/>
        <end position="37"/>
    </location>
</feature>
<keyword evidence="4" id="KW-1185">Reference proteome</keyword>
<dbReference type="Pfam" id="PF08845">
    <property type="entry name" value="SymE_toxin"/>
    <property type="match status" value="1"/>
</dbReference>
<evidence type="ECO:0000313" key="3">
    <source>
        <dbReference type="EMBL" id="WGO83819.1"/>
    </source>
</evidence>
<evidence type="ECO:0000313" key="4">
    <source>
        <dbReference type="Proteomes" id="UP001231859"/>
    </source>
</evidence>
<dbReference type="EMBL" id="CP123759">
    <property type="protein sequence ID" value="WGO83819.1"/>
    <property type="molecule type" value="Genomic_DNA"/>
</dbReference>
<dbReference type="RefSeq" id="WP_280550962.1">
    <property type="nucleotide sequence ID" value="NZ_CP123759.1"/>
</dbReference>
<accession>A0ABY8P3R4</accession>
<dbReference type="Proteomes" id="UP001231859">
    <property type="component" value="Chromosome"/>
</dbReference>
<protein>
    <submittedName>
        <fullName evidence="3">SymE family type I addiction module toxin</fullName>
    </submittedName>
</protein>
<feature type="domain" description="Toxin SymE-like" evidence="2">
    <location>
        <begin position="21"/>
        <end position="70"/>
    </location>
</feature>
<organism evidence="3 4">
    <name type="scientific">Arsenophonus apicola</name>
    <dbReference type="NCBI Taxonomy" id="2879119"/>
    <lineage>
        <taxon>Bacteria</taxon>
        <taxon>Pseudomonadati</taxon>
        <taxon>Pseudomonadota</taxon>
        <taxon>Gammaproteobacteria</taxon>
        <taxon>Enterobacterales</taxon>
        <taxon>Morganellaceae</taxon>
        <taxon>Arsenophonus</taxon>
    </lineage>
</organism>
<feature type="compositionally biased region" description="Basic and acidic residues" evidence="1">
    <location>
        <begin position="1"/>
        <end position="18"/>
    </location>
</feature>
<evidence type="ECO:0000256" key="1">
    <source>
        <dbReference type="SAM" id="MobiDB-lite"/>
    </source>
</evidence>
<proteinExistence type="predicted"/>
<reference evidence="3 4" key="1">
    <citation type="submission" date="2023-04" db="EMBL/GenBank/DDBJ databases">
        <title>Genome dynamics across the evolutionary transition to endosymbiosis.</title>
        <authorList>
            <person name="Siozios S."/>
            <person name="Nadal-Jimenez P."/>
            <person name="Azagi T."/>
            <person name="Sprong H."/>
            <person name="Frost C.L."/>
            <person name="Parratt S.R."/>
            <person name="Taylor G."/>
            <person name="Brettell L."/>
            <person name="Lew K.C."/>
            <person name="Croft L."/>
            <person name="King K.C."/>
            <person name="Brockhurst M.A."/>
            <person name="Hypsa V."/>
            <person name="Novakova E."/>
            <person name="Darby A.C."/>
            <person name="Hurst G.D.D."/>
        </authorList>
    </citation>
    <scope>NUCLEOTIDE SEQUENCE [LARGE SCALE GENOMIC DNA]</scope>
    <source>
        <strain evidence="4">aApi_AU</strain>
    </source>
</reference>
<name>A0ABY8P3R4_9GAMM</name>
<dbReference type="InterPro" id="IPR014944">
    <property type="entry name" value="Toxin_SymE-like"/>
</dbReference>
<evidence type="ECO:0000259" key="2">
    <source>
        <dbReference type="Pfam" id="PF08845"/>
    </source>
</evidence>
<gene>
    <name evidence="3" type="ORF">QG404_02555</name>
</gene>
<sequence>MARGDCRVKTESAKDKAAKSRHYTVGYSPNRGKPNPSPQMVISGNWLNKLGFTVGNHYTLTRQAGQLIIRLAEGE</sequence>